<proteinExistence type="predicted"/>
<feature type="domain" description="LysM" evidence="2">
    <location>
        <begin position="148"/>
        <end position="197"/>
    </location>
</feature>
<evidence type="ECO:0000256" key="1">
    <source>
        <dbReference type="SAM" id="MobiDB-lite"/>
    </source>
</evidence>
<feature type="compositionally biased region" description="Low complexity" evidence="1">
    <location>
        <begin position="102"/>
        <end position="111"/>
    </location>
</feature>
<evidence type="ECO:0000313" key="3">
    <source>
        <dbReference type="EMBL" id="MDS9466252.1"/>
    </source>
</evidence>
<comment type="caution">
    <text evidence="3">The sequence shown here is derived from an EMBL/GenBank/DDBJ whole genome shotgun (WGS) entry which is preliminary data.</text>
</comment>
<dbReference type="Pfam" id="PF01476">
    <property type="entry name" value="LysM"/>
    <property type="match status" value="1"/>
</dbReference>
<dbReference type="InterPro" id="IPR036779">
    <property type="entry name" value="LysM_dom_sf"/>
</dbReference>
<feature type="compositionally biased region" description="Low complexity" evidence="1">
    <location>
        <begin position="131"/>
        <end position="141"/>
    </location>
</feature>
<dbReference type="PANTHER" id="PTHR34700:SF8">
    <property type="entry name" value="POTASSIUM BINDING PROTEIN KBP"/>
    <property type="match status" value="1"/>
</dbReference>
<feature type="region of interest" description="Disordered" evidence="1">
    <location>
        <begin position="102"/>
        <end position="141"/>
    </location>
</feature>
<name>A0ABU2HMI9_9RHOB</name>
<keyword evidence="4" id="KW-1185">Reference proteome</keyword>
<dbReference type="SUPFAM" id="SSF54106">
    <property type="entry name" value="LysM domain"/>
    <property type="match status" value="1"/>
</dbReference>
<reference evidence="4" key="1">
    <citation type="submission" date="2023-07" db="EMBL/GenBank/DDBJ databases">
        <title>Paracoccus sp. MBLB3053 whole genome sequence.</title>
        <authorList>
            <person name="Hwang C.Y."/>
            <person name="Cho E.-S."/>
            <person name="Seo M.-J."/>
        </authorList>
    </citation>
    <scope>NUCLEOTIDE SEQUENCE [LARGE SCALE GENOMIC DNA]</scope>
    <source>
        <strain evidence="4">MBLB3053</strain>
    </source>
</reference>
<dbReference type="PANTHER" id="PTHR34700">
    <property type="entry name" value="POTASSIUM BINDING PROTEIN KBP"/>
    <property type="match status" value="1"/>
</dbReference>
<dbReference type="InterPro" id="IPR052196">
    <property type="entry name" value="Bact_Kbp"/>
</dbReference>
<dbReference type="RefSeq" id="WP_311158445.1">
    <property type="nucleotide sequence ID" value="NZ_JAVQLW010000001.1"/>
</dbReference>
<accession>A0ABU2HMI9</accession>
<protein>
    <submittedName>
        <fullName evidence="3">LysM and BON domain-containing protein</fullName>
    </submittedName>
</protein>
<dbReference type="CDD" id="cd00118">
    <property type="entry name" value="LysM"/>
    <property type="match status" value="1"/>
</dbReference>
<dbReference type="InterPro" id="IPR018392">
    <property type="entry name" value="LysM"/>
</dbReference>
<sequence length="200" mass="21145">MAIWDFVKDAGKSIFGSEAKAAEAPTAAETEQSETDRKVAALKQELTELGLTSKDVHLTLRGGDTVVISGQARDQETMEKLILAVGNIKGIAHVELAEDPGKSAGFGAAHAAPPPSAPPGGAEMTPTQTTPEPAAVPASAPAEFREPVFHTVQKGETLSAIAQEYLGKASRYPEIFEANKPMLSDPDKIYPGQMLRIPQE</sequence>
<feature type="region of interest" description="Disordered" evidence="1">
    <location>
        <begin position="181"/>
        <end position="200"/>
    </location>
</feature>
<dbReference type="EMBL" id="JAVQLW010000001">
    <property type="protein sequence ID" value="MDS9466252.1"/>
    <property type="molecule type" value="Genomic_DNA"/>
</dbReference>
<gene>
    <name evidence="3" type="ORF">RGQ15_01525</name>
</gene>
<dbReference type="PROSITE" id="PS51782">
    <property type="entry name" value="LYSM"/>
    <property type="match status" value="1"/>
</dbReference>
<dbReference type="Gene3D" id="3.10.350.10">
    <property type="entry name" value="LysM domain"/>
    <property type="match status" value="1"/>
</dbReference>
<dbReference type="Proteomes" id="UP001269144">
    <property type="component" value="Unassembled WGS sequence"/>
</dbReference>
<organism evidence="3 4">
    <name type="scientific">Paracoccus aurantius</name>
    <dbReference type="NCBI Taxonomy" id="3073814"/>
    <lineage>
        <taxon>Bacteria</taxon>
        <taxon>Pseudomonadati</taxon>
        <taxon>Pseudomonadota</taxon>
        <taxon>Alphaproteobacteria</taxon>
        <taxon>Rhodobacterales</taxon>
        <taxon>Paracoccaceae</taxon>
        <taxon>Paracoccus</taxon>
    </lineage>
</organism>
<evidence type="ECO:0000313" key="4">
    <source>
        <dbReference type="Proteomes" id="UP001269144"/>
    </source>
</evidence>
<dbReference type="SMART" id="SM00257">
    <property type="entry name" value="LysM"/>
    <property type="match status" value="1"/>
</dbReference>
<evidence type="ECO:0000259" key="2">
    <source>
        <dbReference type="PROSITE" id="PS51782"/>
    </source>
</evidence>